<evidence type="ECO:0000256" key="2">
    <source>
        <dbReference type="ARBA" id="ARBA00022475"/>
    </source>
</evidence>
<evidence type="ECO:0000256" key="5">
    <source>
        <dbReference type="ARBA" id="ARBA00022801"/>
    </source>
</evidence>
<evidence type="ECO:0000256" key="6">
    <source>
        <dbReference type="ARBA" id="ARBA00022989"/>
    </source>
</evidence>
<keyword evidence="2" id="KW-1003">Cell membrane</keyword>
<comment type="subcellular location">
    <subcellularLocation>
        <location evidence="1">Cell membrane</location>
        <topology evidence="1">Multi-pass membrane protein</topology>
    </subcellularLocation>
</comment>
<accession>A0AAC9JE71</accession>
<keyword evidence="6 8" id="KW-1133">Transmembrane helix</keyword>
<dbReference type="GO" id="GO:0006508">
    <property type="term" value="P:proteolysis"/>
    <property type="evidence" value="ECO:0007669"/>
    <property type="project" value="UniProtKB-KW"/>
</dbReference>
<evidence type="ECO:0000256" key="4">
    <source>
        <dbReference type="ARBA" id="ARBA00022692"/>
    </source>
</evidence>
<evidence type="ECO:0000313" key="10">
    <source>
        <dbReference type="Proteomes" id="UP000182101"/>
    </source>
</evidence>
<keyword evidence="7 8" id="KW-0472">Membrane</keyword>
<dbReference type="GO" id="GO:0005886">
    <property type="term" value="C:plasma membrane"/>
    <property type="evidence" value="ECO:0007669"/>
    <property type="project" value="UniProtKB-SubCell"/>
</dbReference>
<evidence type="ECO:0000256" key="7">
    <source>
        <dbReference type="ARBA" id="ARBA00023136"/>
    </source>
</evidence>
<dbReference type="InterPro" id="IPR017540">
    <property type="entry name" value="Exosortase-1"/>
</dbReference>
<feature type="transmembrane region" description="Helical" evidence="8">
    <location>
        <begin position="74"/>
        <end position="96"/>
    </location>
</feature>
<sequence length="481" mass="53250">MHPLDSRFNNLLVPAGCLLAILIGVLAVVHDAAWSMVVLWSTTDTYMHGWFVIPLAAIMAKNKPVPNIKSAPAPIWQVITIVSGWSVVLLIGRLAMLNVVQQLALISLIPMMVIFHSGWRVAWHYRAPLILVFFCIPFGDFLIPWLQSVTADMAMFLLHASDVTVVRNGWYISIPAADFRVAEACSGINFLISTFTVSIFYSFTYMTQLHKRVTFIALGLLVPLIANGIRVYLIIMIAHWGNVEAATGFDHLVYGWIFFFVILAALFTIGNRWQDPIPELEKEADARKKLPFSFKANSLAVIAVAIPLCSILLDLASNIHRDIPVIGEPISSELSINPLRPKFPAADALSQTMVDGWVQYQAVYLNENVDKKMIGYQNRWFDGNIWSIKNKAKDTLVTSDGVHIPVSKWTLVGLSGKEYQLAISYCVGGEWAASVMKAKALQVQHKALLKDDGGVAYGWFSSALGTLSNMGAQISAKKMCP</sequence>
<dbReference type="NCBIfam" id="TIGR03109">
    <property type="entry name" value="exosort_XrtA"/>
    <property type="match status" value="1"/>
</dbReference>
<feature type="transmembrane region" description="Helical" evidence="8">
    <location>
        <begin position="215"/>
        <end position="241"/>
    </location>
</feature>
<dbReference type="InterPro" id="IPR013426">
    <property type="entry name" value="EpsH-like"/>
</dbReference>
<evidence type="ECO:0000256" key="8">
    <source>
        <dbReference type="SAM" id="Phobius"/>
    </source>
</evidence>
<gene>
    <name evidence="9" type="ORF">BM524_21165</name>
</gene>
<keyword evidence="3" id="KW-0645">Protease</keyword>
<dbReference type="EMBL" id="CP018025">
    <property type="protein sequence ID" value="APD92414.1"/>
    <property type="molecule type" value="Genomic_DNA"/>
</dbReference>
<dbReference type="InterPro" id="IPR019127">
    <property type="entry name" value="Exosortase"/>
</dbReference>
<protein>
    <recommendedName>
        <fullName evidence="11">Exosortase A</fullName>
    </recommendedName>
</protein>
<keyword evidence="5" id="KW-0378">Hydrolase</keyword>
<organism evidence="9 10">
    <name type="scientific">Alteromonas mediterranea</name>
    <dbReference type="NCBI Taxonomy" id="314275"/>
    <lineage>
        <taxon>Bacteria</taxon>
        <taxon>Pseudomonadati</taxon>
        <taxon>Pseudomonadota</taxon>
        <taxon>Gammaproteobacteria</taxon>
        <taxon>Alteromonadales</taxon>
        <taxon>Alteromonadaceae</taxon>
        <taxon>Alteromonas/Salinimonas group</taxon>
        <taxon>Alteromonas</taxon>
    </lineage>
</organism>
<dbReference type="InterPro" id="IPR026392">
    <property type="entry name" value="Exo/Archaeosortase_dom"/>
</dbReference>
<evidence type="ECO:0008006" key="11">
    <source>
        <dbReference type="Google" id="ProtNLM"/>
    </source>
</evidence>
<reference evidence="9 10" key="1">
    <citation type="submission" date="2016-11" db="EMBL/GenBank/DDBJ databases">
        <title>Networking in microbes: conjugative elements and plasmids in the genus Alteromonas.</title>
        <authorList>
            <person name="Lopez-Perez M."/>
            <person name="Ramon-Marco N."/>
            <person name="Rodriguez-Valera F."/>
        </authorList>
    </citation>
    <scope>NUCLEOTIDE SEQUENCE [LARGE SCALE GENOMIC DNA]</scope>
    <source>
        <strain evidence="9 10">CP48</strain>
        <plasmid evidence="10">pamcp48-600</plasmid>
    </source>
</reference>
<feature type="transmembrane region" description="Helical" evidence="8">
    <location>
        <begin position="253"/>
        <end position="273"/>
    </location>
</feature>
<feature type="transmembrane region" description="Helical" evidence="8">
    <location>
        <begin position="12"/>
        <end position="33"/>
    </location>
</feature>
<feature type="transmembrane region" description="Helical" evidence="8">
    <location>
        <begin position="181"/>
        <end position="203"/>
    </location>
</feature>
<dbReference type="NCBIfam" id="TIGR04178">
    <property type="entry name" value="exo_archaeo"/>
    <property type="match status" value="1"/>
</dbReference>
<evidence type="ECO:0000313" key="9">
    <source>
        <dbReference type="EMBL" id="APD92414.1"/>
    </source>
</evidence>
<keyword evidence="4 8" id="KW-0812">Transmembrane</keyword>
<geneLocation type="plasmid" evidence="10">
    <name>pamcp48-600</name>
</geneLocation>
<dbReference type="NCBIfam" id="TIGR02602">
    <property type="entry name" value="8TM_EpsH"/>
    <property type="match status" value="1"/>
</dbReference>
<evidence type="ECO:0000256" key="3">
    <source>
        <dbReference type="ARBA" id="ARBA00022670"/>
    </source>
</evidence>
<feature type="transmembrane region" description="Helical" evidence="8">
    <location>
        <begin position="45"/>
        <end position="62"/>
    </location>
</feature>
<dbReference type="Pfam" id="PF09721">
    <property type="entry name" value="Exosortase_EpsH"/>
    <property type="match status" value="1"/>
</dbReference>
<dbReference type="Proteomes" id="UP000182101">
    <property type="component" value="Plasmid pAMCP48-600"/>
</dbReference>
<proteinExistence type="predicted"/>
<evidence type="ECO:0000256" key="1">
    <source>
        <dbReference type="ARBA" id="ARBA00004651"/>
    </source>
</evidence>
<dbReference type="RefSeq" id="WP_071961034.1">
    <property type="nucleotide sequence ID" value="NZ_CP018025.1"/>
</dbReference>
<feature type="transmembrane region" description="Helical" evidence="8">
    <location>
        <begin position="129"/>
        <end position="147"/>
    </location>
</feature>
<dbReference type="AlphaFoldDB" id="A0AAC9JE71"/>
<feature type="transmembrane region" description="Helical" evidence="8">
    <location>
        <begin position="294"/>
        <end position="313"/>
    </location>
</feature>
<keyword evidence="9" id="KW-0614">Plasmid</keyword>
<dbReference type="GO" id="GO:0008233">
    <property type="term" value="F:peptidase activity"/>
    <property type="evidence" value="ECO:0007669"/>
    <property type="project" value="UniProtKB-KW"/>
</dbReference>
<name>A0AAC9JE71_9ALTE</name>